<evidence type="ECO:0000256" key="1">
    <source>
        <dbReference type="SAM" id="MobiDB-lite"/>
    </source>
</evidence>
<feature type="transmembrane region" description="Helical" evidence="2">
    <location>
        <begin position="7"/>
        <end position="27"/>
    </location>
</feature>
<dbReference type="Proteomes" id="UP000245802">
    <property type="component" value="Chromosome"/>
</dbReference>
<keyword evidence="2" id="KW-1133">Transmembrane helix</keyword>
<reference evidence="3 4" key="1">
    <citation type="submission" date="2018-01" db="EMBL/GenBank/DDBJ databases">
        <title>G. obscuriglobus.</title>
        <authorList>
            <person name="Franke J."/>
            <person name="Blomberg W."/>
            <person name="Selmecki A."/>
        </authorList>
    </citation>
    <scope>NUCLEOTIDE SEQUENCE [LARGE SCALE GENOMIC DNA]</scope>
    <source>
        <strain evidence="3 4">DSM 5831</strain>
    </source>
</reference>
<organism evidence="3 4">
    <name type="scientific">Gemmata obscuriglobus</name>
    <dbReference type="NCBI Taxonomy" id="114"/>
    <lineage>
        <taxon>Bacteria</taxon>
        <taxon>Pseudomonadati</taxon>
        <taxon>Planctomycetota</taxon>
        <taxon>Planctomycetia</taxon>
        <taxon>Gemmatales</taxon>
        <taxon>Gemmataceae</taxon>
        <taxon>Gemmata</taxon>
    </lineage>
</organism>
<evidence type="ECO:0000313" key="4">
    <source>
        <dbReference type="Proteomes" id="UP000245802"/>
    </source>
</evidence>
<dbReference type="AlphaFoldDB" id="A0A2Z3GYA3"/>
<protein>
    <submittedName>
        <fullName evidence="3">Uncharacterized protein</fullName>
    </submittedName>
</protein>
<dbReference type="EMBL" id="CP025958">
    <property type="protein sequence ID" value="AWM37631.1"/>
    <property type="molecule type" value="Genomic_DNA"/>
</dbReference>
<accession>A0A2Z3GYA3</accession>
<feature type="transmembrane region" description="Helical" evidence="2">
    <location>
        <begin position="33"/>
        <end position="55"/>
    </location>
</feature>
<sequence length="84" mass="9374">MAIWGACLALAAVLVGWLLIALYTGVWPQRPRFVVMFLLASVALVFGATIIATLGHVRHAQERVRNQREREESERKHGVEKAPP</sequence>
<evidence type="ECO:0000313" key="3">
    <source>
        <dbReference type="EMBL" id="AWM37631.1"/>
    </source>
</evidence>
<proteinExistence type="predicted"/>
<name>A0A2Z3GYA3_9BACT</name>
<feature type="region of interest" description="Disordered" evidence="1">
    <location>
        <begin position="59"/>
        <end position="84"/>
    </location>
</feature>
<dbReference type="KEGG" id="gog:C1280_11925"/>
<keyword evidence="2" id="KW-0472">Membrane</keyword>
<gene>
    <name evidence="3" type="ORF">C1280_11925</name>
</gene>
<keyword evidence="2" id="KW-0812">Transmembrane</keyword>
<evidence type="ECO:0000256" key="2">
    <source>
        <dbReference type="SAM" id="Phobius"/>
    </source>
</evidence>
<keyword evidence="4" id="KW-1185">Reference proteome</keyword>